<name>A0A2S7VF20_9VIBR</name>
<accession>A0A2S7VF20</accession>
<evidence type="ECO:0000256" key="3">
    <source>
        <dbReference type="ARBA" id="ARBA00022630"/>
    </source>
</evidence>
<dbReference type="Gene3D" id="3.50.50.60">
    <property type="entry name" value="FAD/NAD(P)-binding domain"/>
    <property type="match status" value="2"/>
</dbReference>
<evidence type="ECO:0000313" key="10">
    <source>
        <dbReference type="EMBL" id="PQJ60773.1"/>
    </source>
</evidence>
<evidence type="ECO:0000256" key="5">
    <source>
        <dbReference type="ARBA" id="ARBA00022827"/>
    </source>
</evidence>
<comment type="similarity">
    <text evidence="2 8">Belongs to the carotenoid/retinoid oxidoreductase family.</text>
</comment>
<protein>
    <recommendedName>
        <fullName evidence="7">Phytoene dehydrogenase</fullName>
    </recommendedName>
</protein>
<keyword evidence="5" id="KW-0274">FAD</keyword>
<dbReference type="Proteomes" id="UP000238707">
    <property type="component" value="Unassembled WGS sequence"/>
</dbReference>
<organism evidence="10 11">
    <name type="scientific">Vibrio chagasii</name>
    <dbReference type="NCBI Taxonomy" id="170679"/>
    <lineage>
        <taxon>Bacteria</taxon>
        <taxon>Pseudomonadati</taxon>
        <taxon>Pseudomonadota</taxon>
        <taxon>Gammaproteobacteria</taxon>
        <taxon>Vibrionales</taxon>
        <taxon>Vibrionaceae</taxon>
        <taxon>Vibrio</taxon>
    </lineage>
</organism>
<evidence type="ECO:0000256" key="4">
    <source>
        <dbReference type="ARBA" id="ARBA00022746"/>
    </source>
</evidence>
<dbReference type="FunFam" id="3.50.50.60:FF:000378">
    <property type="entry name" value="Phytoene desaturase"/>
    <property type="match status" value="1"/>
</dbReference>
<keyword evidence="11" id="KW-1185">Reference proteome</keyword>
<keyword evidence="6 8" id="KW-0560">Oxidoreductase</keyword>
<evidence type="ECO:0000259" key="9">
    <source>
        <dbReference type="Pfam" id="PF01593"/>
    </source>
</evidence>
<sequence>MKAATNKQSTPSAVVIGAGFGGIASALRLRAKGYEVTIIDKGDQLGGRARVFRRGGFVFDAGPTVITAPFLIDELFQLFGEKTQDYVTIVPVYPWYRFHYHDGSTFDYGGSLNQILAEIESISPEDVDGYKRLLSTSRGIFDIGFTKLADEPFDKPISMIKQIPNLVKLGCYKTVWQLVSDHLQHEKLRQAFSIQPLLVGGNPFDTTSIYNLIHFLEQKWGVHFAIGGMGALVKALEQLMRSKGIKIRLGEEVEGVIAEEKKVTAVDLKDGKRIRCDIVVSNADPAYLYKKMVPRDQQRWSAKVKAKYSKFSMGLYVLYFGTTKRFPNIAHHTIWLGKRYESLLDDIFNRQVLADDFSLYVHRPTATDPSMAPEGCDSFYVLAPVPNLQSGVDWEKTKNKYGDQIIEALNNSMMPGLSDCIVERFCMTPKDFECNYNSVHGAGFSIAPTLTQSAYFRFHNRGEGPENLFVVGAGSHPGAGLPGVLCSAKVLDKIVPSVEPINASDSNIIWLNSDGQLTQDVASPSTKGADQGSGG</sequence>
<comment type="caution">
    <text evidence="10">The sequence shown here is derived from an EMBL/GenBank/DDBJ whole genome shotgun (WGS) entry which is preliminary data.</text>
</comment>
<dbReference type="RefSeq" id="WP_105025167.1">
    <property type="nucleotide sequence ID" value="NZ_MSCI01000002.1"/>
</dbReference>
<dbReference type="InterPro" id="IPR014105">
    <property type="entry name" value="Carotenoid/retinoid_OxRdtase"/>
</dbReference>
<keyword evidence="4 8" id="KW-0125">Carotenoid biosynthesis</keyword>
<dbReference type="GO" id="GO:0016117">
    <property type="term" value="P:carotenoid biosynthetic process"/>
    <property type="evidence" value="ECO:0007669"/>
    <property type="project" value="UniProtKB-KW"/>
</dbReference>
<dbReference type="InterPro" id="IPR002937">
    <property type="entry name" value="Amino_oxidase"/>
</dbReference>
<evidence type="ECO:0000256" key="1">
    <source>
        <dbReference type="ARBA" id="ARBA00004829"/>
    </source>
</evidence>
<comment type="pathway">
    <text evidence="1 8">Carotenoid biosynthesis.</text>
</comment>
<feature type="domain" description="Amine oxidase" evidence="9">
    <location>
        <begin position="21"/>
        <end position="488"/>
    </location>
</feature>
<dbReference type="SUPFAM" id="SSF51905">
    <property type="entry name" value="FAD/NAD(P)-binding domain"/>
    <property type="match status" value="1"/>
</dbReference>
<dbReference type="NCBIfam" id="TIGR02734">
    <property type="entry name" value="crtI_fam"/>
    <property type="match status" value="1"/>
</dbReference>
<dbReference type="PANTHER" id="PTHR43734:SF3">
    <property type="entry name" value="B-CAROTENE KETOLASE"/>
    <property type="match status" value="1"/>
</dbReference>
<dbReference type="Pfam" id="PF01593">
    <property type="entry name" value="Amino_oxidase"/>
    <property type="match status" value="1"/>
</dbReference>
<evidence type="ECO:0000256" key="7">
    <source>
        <dbReference type="ARBA" id="ARBA00031986"/>
    </source>
</evidence>
<dbReference type="EMBL" id="MSCI01000002">
    <property type="protein sequence ID" value="PQJ60773.1"/>
    <property type="molecule type" value="Genomic_DNA"/>
</dbReference>
<evidence type="ECO:0000256" key="6">
    <source>
        <dbReference type="ARBA" id="ARBA00023002"/>
    </source>
</evidence>
<proteinExistence type="inferred from homology"/>
<dbReference type="InterPro" id="IPR036188">
    <property type="entry name" value="FAD/NAD-bd_sf"/>
</dbReference>
<evidence type="ECO:0000313" key="11">
    <source>
        <dbReference type="Proteomes" id="UP000238707"/>
    </source>
</evidence>
<evidence type="ECO:0000256" key="8">
    <source>
        <dbReference type="RuleBase" id="RU362075"/>
    </source>
</evidence>
<dbReference type="AlphaFoldDB" id="A0A2S7VF20"/>
<dbReference type="PANTHER" id="PTHR43734">
    <property type="entry name" value="PHYTOENE DESATURASE"/>
    <property type="match status" value="1"/>
</dbReference>
<reference evidence="10 11" key="1">
    <citation type="submission" date="2016-12" db="EMBL/GenBank/DDBJ databases">
        <title>Diversity of luminous bacteria.</title>
        <authorList>
            <person name="Yoshizawa S."/>
            <person name="Kogure K."/>
        </authorList>
    </citation>
    <scope>NUCLEOTIDE SEQUENCE [LARGE SCALE GENOMIC DNA]</scope>
    <source>
        <strain evidence="10 11">LC2-408</strain>
    </source>
</reference>
<evidence type="ECO:0000256" key="2">
    <source>
        <dbReference type="ARBA" id="ARBA00006046"/>
    </source>
</evidence>
<gene>
    <name evidence="10" type="ORF">BTO10_15665</name>
</gene>
<keyword evidence="3" id="KW-0285">Flavoprotein</keyword>
<dbReference type="GO" id="GO:0016491">
    <property type="term" value="F:oxidoreductase activity"/>
    <property type="evidence" value="ECO:0007669"/>
    <property type="project" value="UniProtKB-KW"/>
</dbReference>